<evidence type="ECO:0000256" key="3">
    <source>
        <dbReference type="ARBA" id="ARBA00022898"/>
    </source>
</evidence>
<keyword evidence="3" id="KW-0663">Pyridoxal phosphate</keyword>
<keyword evidence="2" id="KW-0378">Hydrolase</keyword>
<evidence type="ECO:0000313" key="6">
    <source>
        <dbReference type="Proteomes" id="UP001596116"/>
    </source>
</evidence>
<keyword evidence="5" id="KW-0032">Aminotransferase</keyword>
<dbReference type="EMBL" id="JBHPON010000001">
    <property type="protein sequence ID" value="MFC6034797.1"/>
    <property type="molecule type" value="Genomic_DNA"/>
</dbReference>
<evidence type="ECO:0000259" key="4">
    <source>
        <dbReference type="Pfam" id="PF00266"/>
    </source>
</evidence>
<reference evidence="5 6" key="1">
    <citation type="submission" date="2024-09" db="EMBL/GenBank/DDBJ databases">
        <authorList>
            <person name="Zhang Z.-H."/>
        </authorList>
    </citation>
    <scope>NUCLEOTIDE SEQUENCE [LARGE SCALE GENOMIC DNA]</scope>
    <source>
        <strain evidence="5 6">HHTR114</strain>
    </source>
</reference>
<dbReference type="InterPro" id="IPR015424">
    <property type="entry name" value="PyrdxlP-dep_Trfase"/>
</dbReference>
<keyword evidence="1" id="KW-0662">Pyridine nucleotide biosynthesis</keyword>
<dbReference type="InterPro" id="IPR015421">
    <property type="entry name" value="PyrdxlP-dep_Trfase_major"/>
</dbReference>
<dbReference type="InterPro" id="IPR010111">
    <property type="entry name" value="Kynureninase"/>
</dbReference>
<accession>A0ABW1KW51</accession>
<dbReference type="Pfam" id="PF00266">
    <property type="entry name" value="Aminotran_5"/>
    <property type="match status" value="1"/>
</dbReference>
<dbReference type="RefSeq" id="WP_379879864.1">
    <property type="nucleotide sequence ID" value="NZ_JBHPON010000001.1"/>
</dbReference>
<sequence>MAGYADPWRTEGFHVWGPWFETLERFKAGLAPIIGAAPGDICPQANVSGGVSKILFSLPERKGRTKIVLTEDAFPTVGFALAQGARHDYELEFIPGGDRLADPDAWARAFADDVQMVVPMQVYSNSSVLAPIEEIAKRARAAGVFSLVDAAQAAGAVPLKLNDWRPDFAVGTSLKYLCGGAGAAWLWANPDTAKQCRPLDVGWFSHEDPFEFDIHHFDYAQGAARFTGGTPSVAPFAGAAAAHEIINAHGVDAIYAHNQRLLSRLINALPRDAFISSTNEGARGSAALIKVRDYEAAAQALAKAGVGHDTRLGAVRISVHLYNEENDIDAFIAAIEPQL</sequence>
<evidence type="ECO:0000256" key="2">
    <source>
        <dbReference type="ARBA" id="ARBA00022801"/>
    </source>
</evidence>
<comment type="caution">
    <text evidence="5">The sequence shown here is derived from an EMBL/GenBank/DDBJ whole genome shotgun (WGS) entry which is preliminary data.</text>
</comment>
<evidence type="ECO:0000313" key="5">
    <source>
        <dbReference type="EMBL" id="MFC6034797.1"/>
    </source>
</evidence>
<dbReference type="InterPro" id="IPR015422">
    <property type="entry name" value="PyrdxlP-dep_Trfase_small"/>
</dbReference>
<organism evidence="5 6">
    <name type="scientific">Hyphococcus aureus</name>
    <dbReference type="NCBI Taxonomy" id="2666033"/>
    <lineage>
        <taxon>Bacteria</taxon>
        <taxon>Pseudomonadati</taxon>
        <taxon>Pseudomonadota</taxon>
        <taxon>Alphaproteobacteria</taxon>
        <taxon>Parvularculales</taxon>
        <taxon>Parvularculaceae</taxon>
        <taxon>Hyphococcus</taxon>
    </lineage>
</organism>
<dbReference type="Gene3D" id="3.40.640.10">
    <property type="entry name" value="Type I PLP-dependent aspartate aminotransferase-like (Major domain)"/>
    <property type="match status" value="1"/>
</dbReference>
<dbReference type="PANTHER" id="PTHR14084:SF0">
    <property type="entry name" value="KYNURENINASE"/>
    <property type="match status" value="1"/>
</dbReference>
<keyword evidence="6" id="KW-1185">Reference proteome</keyword>
<dbReference type="Gene3D" id="3.90.1150.10">
    <property type="entry name" value="Aspartate Aminotransferase, domain 1"/>
    <property type="match status" value="1"/>
</dbReference>
<dbReference type="PANTHER" id="PTHR14084">
    <property type="entry name" value="KYNURENINASE"/>
    <property type="match status" value="1"/>
</dbReference>
<dbReference type="SUPFAM" id="SSF53383">
    <property type="entry name" value="PLP-dependent transferases"/>
    <property type="match status" value="1"/>
</dbReference>
<feature type="domain" description="Aminotransferase class V" evidence="4">
    <location>
        <begin position="62"/>
        <end position="331"/>
    </location>
</feature>
<name>A0ABW1KW51_9PROT</name>
<dbReference type="InterPro" id="IPR000192">
    <property type="entry name" value="Aminotrans_V_dom"/>
</dbReference>
<gene>
    <name evidence="5" type="ORF">ACFMB1_04530</name>
</gene>
<evidence type="ECO:0000256" key="1">
    <source>
        <dbReference type="ARBA" id="ARBA00022642"/>
    </source>
</evidence>
<keyword evidence="5" id="KW-0808">Transferase</keyword>
<dbReference type="Proteomes" id="UP001596116">
    <property type="component" value="Unassembled WGS sequence"/>
</dbReference>
<dbReference type="GO" id="GO:0008483">
    <property type="term" value="F:transaminase activity"/>
    <property type="evidence" value="ECO:0007669"/>
    <property type="project" value="UniProtKB-KW"/>
</dbReference>
<protein>
    <submittedName>
        <fullName evidence="5">Aminotransferase class V-fold PLP-dependent enzyme</fullName>
    </submittedName>
</protein>
<proteinExistence type="predicted"/>